<reference evidence="2 3" key="1">
    <citation type="submission" date="2015-01" db="EMBL/GenBank/DDBJ databases">
        <title>Evolution of Trichinella species and genotypes.</title>
        <authorList>
            <person name="Korhonen P.K."/>
            <person name="Edoardo P."/>
            <person name="Giuseppe L.R."/>
            <person name="Gasser R.B."/>
        </authorList>
    </citation>
    <scope>NUCLEOTIDE SEQUENCE [LARGE SCALE GENOMIC DNA]</scope>
    <source>
        <strain evidence="2">ISS417</strain>
    </source>
</reference>
<accession>A0A0V0T5W9</accession>
<name>A0A0V0T5W9_9BILA</name>
<gene>
    <name evidence="2" type="ORF">T05_2240</name>
</gene>
<dbReference type="AlphaFoldDB" id="A0A0V0T5W9"/>
<evidence type="ECO:0000256" key="1">
    <source>
        <dbReference type="SAM" id="MobiDB-lite"/>
    </source>
</evidence>
<comment type="caution">
    <text evidence="2">The sequence shown here is derived from an EMBL/GenBank/DDBJ whole genome shotgun (WGS) entry which is preliminary data.</text>
</comment>
<organism evidence="2 3">
    <name type="scientific">Trichinella murrelli</name>
    <dbReference type="NCBI Taxonomy" id="144512"/>
    <lineage>
        <taxon>Eukaryota</taxon>
        <taxon>Metazoa</taxon>
        <taxon>Ecdysozoa</taxon>
        <taxon>Nematoda</taxon>
        <taxon>Enoplea</taxon>
        <taxon>Dorylaimia</taxon>
        <taxon>Trichinellida</taxon>
        <taxon>Trichinellidae</taxon>
        <taxon>Trichinella</taxon>
    </lineage>
</organism>
<feature type="region of interest" description="Disordered" evidence="1">
    <location>
        <begin position="66"/>
        <end position="97"/>
    </location>
</feature>
<keyword evidence="3" id="KW-1185">Reference proteome</keyword>
<proteinExistence type="predicted"/>
<sequence>MSGCRYRKCQPQLCRFARNSKDLRHLVSCLKEEDEENLAKMEQSTSQRPLKKLAIDLQGDITTVTRGLPLTKNRRKNTSNNLGRLHHERKSNGKKKE</sequence>
<dbReference type="EMBL" id="JYDJ01000575">
    <property type="protein sequence ID" value="KRX34396.1"/>
    <property type="molecule type" value="Genomic_DNA"/>
</dbReference>
<evidence type="ECO:0000313" key="2">
    <source>
        <dbReference type="EMBL" id="KRX34396.1"/>
    </source>
</evidence>
<protein>
    <submittedName>
        <fullName evidence="2">Uncharacterized protein</fullName>
    </submittedName>
</protein>
<evidence type="ECO:0000313" key="3">
    <source>
        <dbReference type="Proteomes" id="UP000055048"/>
    </source>
</evidence>
<dbReference type="Proteomes" id="UP000055048">
    <property type="component" value="Unassembled WGS sequence"/>
</dbReference>
<feature type="compositionally biased region" description="Basic residues" evidence="1">
    <location>
        <begin position="84"/>
        <end position="97"/>
    </location>
</feature>